<organism evidence="1">
    <name type="scientific">Zea mays</name>
    <name type="common">Maize</name>
    <dbReference type="NCBI Taxonomy" id="4577"/>
    <lineage>
        <taxon>Eukaryota</taxon>
        <taxon>Viridiplantae</taxon>
        <taxon>Streptophyta</taxon>
        <taxon>Embryophyta</taxon>
        <taxon>Tracheophyta</taxon>
        <taxon>Spermatophyta</taxon>
        <taxon>Magnoliopsida</taxon>
        <taxon>Liliopsida</taxon>
        <taxon>Poales</taxon>
        <taxon>Poaceae</taxon>
        <taxon>PACMAD clade</taxon>
        <taxon>Panicoideae</taxon>
        <taxon>Andropogonodae</taxon>
        <taxon>Andropogoneae</taxon>
        <taxon>Tripsacinae</taxon>
        <taxon>Zea</taxon>
    </lineage>
</organism>
<protein>
    <submittedName>
        <fullName evidence="1">Uncharacterized protein</fullName>
    </submittedName>
</protein>
<proteinExistence type="evidence at transcript level"/>
<dbReference type="AlphaFoldDB" id="C4IZC4"/>
<dbReference type="EMBL" id="BT083921">
    <property type="protein sequence ID" value="ACR34274.1"/>
    <property type="molecule type" value="mRNA"/>
</dbReference>
<reference evidence="1" key="1">
    <citation type="journal article" date="2009" name="PLoS Genet.">
        <title>Sequencing, mapping, and analysis of 27,455 maize full-length cDNAs.</title>
        <authorList>
            <person name="Soderlund C."/>
            <person name="Descour A."/>
            <person name="Kudrna D."/>
            <person name="Bomhoff M."/>
            <person name="Boyd L."/>
            <person name="Currie J."/>
            <person name="Angelova A."/>
            <person name="Collura K."/>
            <person name="Wissotski M."/>
            <person name="Ashley E."/>
            <person name="Morrow D."/>
            <person name="Fernandes J."/>
            <person name="Walbot V."/>
            <person name="Yu Y."/>
        </authorList>
    </citation>
    <scope>NUCLEOTIDE SEQUENCE</scope>
    <source>
        <strain evidence="1">B73</strain>
    </source>
</reference>
<sequence length="54" mass="5894">MSVLSQRPANSVETAASVHRIVFYAIKHLSSILTTHSVVELLSQGLDFLVTVKV</sequence>
<accession>C4IZC4</accession>
<reference evidence="1" key="2">
    <citation type="submission" date="2012-06" db="EMBL/GenBank/DDBJ databases">
        <authorList>
            <person name="Yu Y."/>
            <person name="Currie J."/>
            <person name="Lomeli R."/>
            <person name="Angelova A."/>
            <person name="Collura K."/>
            <person name="Wissotski M."/>
            <person name="Campos D."/>
            <person name="Kudrna D."/>
            <person name="Golser W."/>
            <person name="Ashely E."/>
            <person name="Descour A."/>
            <person name="Fernandes J."/>
            <person name="Soderlund C."/>
            <person name="Walbot V."/>
        </authorList>
    </citation>
    <scope>NUCLEOTIDE SEQUENCE</scope>
    <source>
        <strain evidence="1">B73</strain>
    </source>
</reference>
<evidence type="ECO:0000313" key="1">
    <source>
        <dbReference type="EMBL" id="ACR34274.1"/>
    </source>
</evidence>
<name>C4IZC4_MAIZE</name>